<dbReference type="EMBL" id="CAVLEF010000280">
    <property type="protein sequence ID" value="CAK1555340.1"/>
    <property type="molecule type" value="Genomic_DNA"/>
</dbReference>
<evidence type="ECO:0000256" key="4">
    <source>
        <dbReference type="SAM" id="Coils"/>
    </source>
</evidence>
<keyword evidence="2" id="KW-0963">Cytoplasm</keyword>
<evidence type="ECO:0000256" key="2">
    <source>
        <dbReference type="ARBA" id="ARBA00022490"/>
    </source>
</evidence>
<feature type="domain" description="HOOK N-terminal" evidence="6">
    <location>
        <begin position="16"/>
        <end position="157"/>
    </location>
</feature>
<feature type="coiled-coil region" evidence="4">
    <location>
        <begin position="941"/>
        <end position="975"/>
    </location>
</feature>
<evidence type="ECO:0000259" key="6">
    <source>
        <dbReference type="Pfam" id="PF19047"/>
    </source>
</evidence>
<feature type="region of interest" description="Disordered" evidence="5">
    <location>
        <begin position="1304"/>
        <end position="1347"/>
    </location>
</feature>
<dbReference type="Pfam" id="PF19047">
    <property type="entry name" value="HOOK_N"/>
    <property type="match status" value="1"/>
</dbReference>
<feature type="coiled-coil region" evidence="4">
    <location>
        <begin position="236"/>
        <end position="397"/>
    </location>
</feature>
<gene>
    <name evidence="7" type="ORF">LNINA_LOCUS14163</name>
</gene>
<evidence type="ECO:0000256" key="5">
    <source>
        <dbReference type="SAM" id="MobiDB-lite"/>
    </source>
</evidence>
<dbReference type="PANTHER" id="PTHR18947">
    <property type="entry name" value="HOOK PROTEINS"/>
    <property type="match status" value="1"/>
</dbReference>
<evidence type="ECO:0000256" key="1">
    <source>
        <dbReference type="ARBA" id="ARBA00004496"/>
    </source>
</evidence>
<comment type="caution">
    <text evidence="7">The sequence shown here is derived from an EMBL/GenBank/DDBJ whole genome shotgun (WGS) entry which is preliminary data.</text>
</comment>
<feature type="compositionally biased region" description="Basic and acidic residues" evidence="5">
    <location>
        <begin position="1321"/>
        <end position="1347"/>
    </location>
</feature>
<feature type="coiled-coil region" evidence="4">
    <location>
        <begin position="777"/>
        <end position="853"/>
    </location>
</feature>
<feature type="compositionally biased region" description="Polar residues" evidence="5">
    <location>
        <begin position="1143"/>
        <end position="1152"/>
    </location>
</feature>
<accession>A0AAV1K162</accession>
<feature type="coiled-coil region" evidence="4">
    <location>
        <begin position="882"/>
        <end position="916"/>
    </location>
</feature>
<feature type="compositionally biased region" description="Basic and acidic residues" evidence="5">
    <location>
        <begin position="1133"/>
        <end position="1142"/>
    </location>
</feature>
<feature type="coiled-coil region" evidence="4">
    <location>
        <begin position="617"/>
        <end position="689"/>
    </location>
</feature>
<dbReference type="CDD" id="cd22223">
    <property type="entry name" value="HkD_HkRP"/>
    <property type="match status" value="1"/>
</dbReference>
<dbReference type="SUPFAM" id="SSF116907">
    <property type="entry name" value="Hook domain"/>
    <property type="match status" value="1"/>
</dbReference>
<reference evidence="7 8" key="1">
    <citation type="submission" date="2023-11" db="EMBL/GenBank/DDBJ databases">
        <authorList>
            <person name="Okamura Y."/>
        </authorList>
    </citation>
    <scope>NUCLEOTIDE SEQUENCE [LARGE SCALE GENOMIC DNA]</scope>
</reference>
<dbReference type="GO" id="GO:0005737">
    <property type="term" value="C:cytoplasm"/>
    <property type="evidence" value="ECO:0007669"/>
    <property type="project" value="UniProtKB-SubCell"/>
</dbReference>
<feature type="compositionally biased region" description="Basic and acidic residues" evidence="5">
    <location>
        <begin position="1154"/>
        <end position="1167"/>
    </location>
</feature>
<evidence type="ECO:0000313" key="8">
    <source>
        <dbReference type="Proteomes" id="UP001497472"/>
    </source>
</evidence>
<sequence length="1359" mass="156329">MAATSSEIEDFLSGPLVSWLKSCLTNPENIAEYAALFNGDLLHQVYLQINPEPSFHITKLAGLEDQALILGRVKNFDAIVKNVKNLYDDELGMTLLVVPECICLGKAPESREGLENMKLLILLLLGAAVQCPNKEFFITRIKELDVDLQHNIVECIKQVTDMQTVVLTPDAIDLFQSPTMFNHMRRLAKERDHYLQNWASLVLNEGLCENENDNKNCKSRSTQNVNQTNGDSQHLAVELADWKARLRKQRQELEEKSEQLSECREELEHTKLVLVKLRADSQEWFNEARKSAGYRDEVDALREKAERCDRLEQEIQRYRDRLADAEYYKTRVTELREDNKALMETRDALEEQLQRARKRAEQCLTLEAAMIKLKREANDIALERDADQQKIQELIEENNHLQYITRSVLNESNNSNLDTDNECETLESGENSLSEQLTSNAQARALKLELENKRLLSTIDNLREQSILESSDKVLDLEKEKKRLTLKCEQLQENCNRLKQQNTELEEVFKNALEENRKLQDSLDKQKSFIDRQSIDRESEKNKLQEFEKHLESLTKDKQRIQMLCDSIQRRADDLEKTLDARTKELNVLKPEADKVTKLIIQTEELKTKLTYCEKETHSLQREVNKLREAVEEKDVKLDTTTTDIELKNKEIERLTRQLENNHNISSRLQDLEQKTQELKSQKKVDTETIQTLQKNLISEKVNFDKLRNCMEKLGVNTSEVLAKEISVEDLLEKIILNTDHETLISEIAAKANLTKLLPCECDHKTQQEESAINPQIEQLTADLSALQASLENSQAENAKLQVNIATLNSQNGSLLSQQMTLQLANSQLAAEKDEISKQLEVIKDKQDNLSRDQVALQTIHEQLSMEYELLLSEKEPVKAAIKDLRLENRDLKEKLVAYEKRISDFELEKENFKIESRNLTNLRAEHSKLKEDFRNLFSASERMKNEYRHMQEEYRNLRSEVSQLKLKNTEMSGETNTKSEIITSMEMEISKTNQHCEMLIQMNKSLDADRRSLMDHVSQLLTQYHELLAHSLKDKQHYHEEEKMFADKVNALCRQKEKLEEKIMEHYKKLDNCTPKRRGFGASFVKKVRKAGTDLINKVPSRNHKRIDDANRSKSQLTLAGSESGESDPGQELEKMSKNSDPDQGSSNPSVESPRHSIDTSFNRRLDDTFSKKSESLDMSGSFHSLEPSRLTNENNFVRRLSAASIHSGGGDDALIRASLRRRPHKINSSHRNSFQGLDGDTGLPAASTPSPVFGAAGTRRTVYLADENPDVTLNSKPQSTPIKENPTYLVYNRISTVIGDGACQSNHDRSTDQSLNDQSRADEAHDDVRYQDRRNTSRNEKQENSKETAIWYEYGCV</sequence>
<dbReference type="InterPro" id="IPR043936">
    <property type="entry name" value="HOOK_N"/>
</dbReference>
<dbReference type="Gene3D" id="1.10.418.10">
    <property type="entry name" value="Calponin-like domain"/>
    <property type="match status" value="1"/>
</dbReference>
<dbReference type="GO" id="GO:0030705">
    <property type="term" value="P:cytoskeleton-dependent intracellular transport"/>
    <property type="evidence" value="ECO:0007669"/>
    <property type="project" value="InterPro"/>
</dbReference>
<dbReference type="GO" id="GO:0008017">
    <property type="term" value="F:microtubule binding"/>
    <property type="evidence" value="ECO:0007669"/>
    <property type="project" value="TreeGrafter"/>
</dbReference>
<proteinExistence type="predicted"/>
<comment type="subcellular location">
    <subcellularLocation>
        <location evidence="1">Cytoplasm</location>
    </subcellularLocation>
</comment>
<dbReference type="Proteomes" id="UP001497472">
    <property type="component" value="Unassembled WGS sequence"/>
</dbReference>
<organism evidence="7 8">
    <name type="scientific">Leptosia nina</name>
    <dbReference type="NCBI Taxonomy" id="320188"/>
    <lineage>
        <taxon>Eukaryota</taxon>
        <taxon>Metazoa</taxon>
        <taxon>Ecdysozoa</taxon>
        <taxon>Arthropoda</taxon>
        <taxon>Hexapoda</taxon>
        <taxon>Insecta</taxon>
        <taxon>Pterygota</taxon>
        <taxon>Neoptera</taxon>
        <taxon>Endopterygota</taxon>
        <taxon>Lepidoptera</taxon>
        <taxon>Glossata</taxon>
        <taxon>Ditrysia</taxon>
        <taxon>Papilionoidea</taxon>
        <taxon>Pieridae</taxon>
        <taxon>Pierinae</taxon>
        <taxon>Leptosia</taxon>
    </lineage>
</organism>
<evidence type="ECO:0000256" key="3">
    <source>
        <dbReference type="ARBA" id="ARBA00023054"/>
    </source>
</evidence>
<dbReference type="PANTHER" id="PTHR18947:SF28">
    <property type="entry name" value="GIRDIN, ISOFORM A"/>
    <property type="match status" value="1"/>
</dbReference>
<feature type="region of interest" description="Disordered" evidence="5">
    <location>
        <begin position="1096"/>
        <end position="1167"/>
    </location>
</feature>
<name>A0AAV1K162_9NEOP</name>
<keyword evidence="3 4" id="KW-0175">Coiled coil</keyword>
<evidence type="ECO:0000313" key="7">
    <source>
        <dbReference type="EMBL" id="CAK1555340.1"/>
    </source>
</evidence>
<feature type="coiled-coil region" evidence="4">
    <location>
        <begin position="445"/>
        <end position="585"/>
    </location>
</feature>
<dbReference type="GO" id="GO:0005813">
    <property type="term" value="C:centrosome"/>
    <property type="evidence" value="ECO:0007669"/>
    <property type="project" value="TreeGrafter"/>
</dbReference>
<dbReference type="InterPro" id="IPR036872">
    <property type="entry name" value="CH_dom_sf"/>
</dbReference>
<dbReference type="GO" id="GO:0051959">
    <property type="term" value="F:dynein light intermediate chain binding"/>
    <property type="evidence" value="ECO:0007669"/>
    <property type="project" value="TreeGrafter"/>
</dbReference>
<protein>
    <recommendedName>
        <fullName evidence="6">HOOK N-terminal domain-containing protein</fullName>
    </recommendedName>
</protein>
<dbReference type="GO" id="GO:0031122">
    <property type="term" value="P:cytoplasmic microtubule organization"/>
    <property type="evidence" value="ECO:0007669"/>
    <property type="project" value="TreeGrafter"/>
</dbReference>
<keyword evidence="8" id="KW-1185">Reference proteome</keyword>